<name>A0A8T0XB84_PANVG</name>
<keyword evidence="3" id="KW-1185">Reference proteome</keyword>
<dbReference type="AlphaFoldDB" id="A0A8T0XB84"/>
<organism evidence="2 3">
    <name type="scientific">Panicum virgatum</name>
    <name type="common">Blackwell switchgrass</name>
    <dbReference type="NCBI Taxonomy" id="38727"/>
    <lineage>
        <taxon>Eukaryota</taxon>
        <taxon>Viridiplantae</taxon>
        <taxon>Streptophyta</taxon>
        <taxon>Embryophyta</taxon>
        <taxon>Tracheophyta</taxon>
        <taxon>Spermatophyta</taxon>
        <taxon>Magnoliopsida</taxon>
        <taxon>Liliopsida</taxon>
        <taxon>Poales</taxon>
        <taxon>Poaceae</taxon>
        <taxon>PACMAD clade</taxon>
        <taxon>Panicoideae</taxon>
        <taxon>Panicodae</taxon>
        <taxon>Paniceae</taxon>
        <taxon>Panicinae</taxon>
        <taxon>Panicum</taxon>
        <taxon>Panicum sect. Hiantes</taxon>
    </lineage>
</organism>
<feature type="compositionally biased region" description="Acidic residues" evidence="1">
    <location>
        <begin position="174"/>
        <end position="185"/>
    </location>
</feature>
<protein>
    <submittedName>
        <fullName evidence="2">Uncharacterized protein</fullName>
    </submittedName>
</protein>
<feature type="region of interest" description="Disordered" evidence="1">
    <location>
        <begin position="136"/>
        <end position="249"/>
    </location>
</feature>
<evidence type="ECO:0000313" key="2">
    <source>
        <dbReference type="EMBL" id="KAG2657330.1"/>
    </source>
</evidence>
<gene>
    <name evidence="2" type="ORF">PVAP13_1KG177954</name>
</gene>
<evidence type="ECO:0000256" key="1">
    <source>
        <dbReference type="SAM" id="MobiDB-lite"/>
    </source>
</evidence>
<evidence type="ECO:0000313" key="3">
    <source>
        <dbReference type="Proteomes" id="UP000823388"/>
    </source>
</evidence>
<dbReference type="EMBL" id="CM029037">
    <property type="protein sequence ID" value="KAG2657330.1"/>
    <property type="molecule type" value="Genomic_DNA"/>
</dbReference>
<proteinExistence type="predicted"/>
<reference evidence="2 3" key="1">
    <citation type="submission" date="2020-05" db="EMBL/GenBank/DDBJ databases">
        <title>WGS assembly of Panicum virgatum.</title>
        <authorList>
            <person name="Lovell J.T."/>
            <person name="Jenkins J."/>
            <person name="Shu S."/>
            <person name="Juenger T.E."/>
            <person name="Schmutz J."/>
        </authorList>
    </citation>
    <scope>NUCLEOTIDE SEQUENCE [LARGE SCALE GENOMIC DNA]</scope>
    <source>
        <strain evidence="3">cv. AP13</strain>
    </source>
</reference>
<dbReference type="Proteomes" id="UP000823388">
    <property type="component" value="Chromosome 1K"/>
</dbReference>
<accession>A0A8T0XB84</accession>
<feature type="compositionally biased region" description="Acidic residues" evidence="1">
    <location>
        <begin position="144"/>
        <end position="155"/>
    </location>
</feature>
<comment type="caution">
    <text evidence="2">The sequence shown here is derived from an EMBL/GenBank/DDBJ whole genome shotgun (WGS) entry which is preliminary data.</text>
</comment>
<sequence>MQKEEKGGLIRKNIVSMCKKQFTMRNQLGYEKLHKLVYVHYNLKLSIQQFEIDSQNLQQHKEVDRCSMMMDVALFDEENPIMDWLSNSMTESAPILDEYDDDWTTPGGFLIDELQMQPKEVAAFKRKLCFGRNGGQKKGKVGLDDEEEFVDDYESDSAHGSPVYAETGDSSSASEEDGDGADDVGGDQSGGGIAFGEAAKKHDAGSSGRRARGGGAACRSGVTIGRPSCSIRPRSTRKKKPTLKAVSEL</sequence>